<dbReference type="Gene3D" id="3.40.50.720">
    <property type="entry name" value="NAD(P)-binding Rossmann-like Domain"/>
    <property type="match status" value="1"/>
</dbReference>
<dbReference type="PANTHER" id="PTHR48106">
    <property type="entry name" value="QUINONE OXIDOREDUCTASE PIG3-RELATED"/>
    <property type="match status" value="1"/>
</dbReference>
<name>A0A973A9S6_9GAMM</name>
<evidence type="ECO:0000259" key="3">
    <source>
        <dbReference type="SMART" id="SM00829"/>
    </source>
</evidence>
<sequence length="324" mass="34168">MRQWWVVPGDTGGEFEYRDVEMPAAGPGQVLIRVCAAGVNRGELLTLPAMRLSDTSAKPRRSGIEFAGKIVALGAETAGWSIGDRVMGRGAACHAEFVVSSSKALMRAPEGLSFAQAAAIPNVFVTAHDALVSAAAVKKGETVLVTAGSSGVGSAAIQIARYLGAKNVLATTRSGEKNSALTALGATHIVNTNTQNWSAEVRDAVDAVDVVIDQVGGVYFPYLLETMAVGGRFISVGRNGGRQADLDLDLMSKNRLVLIGVTFRTRTPSEAQACSDRFVDDLLPAFTSGELRAVLDRSFPLEQLPEALAYMEADQQVGKIVLCA</sequence>
<dbReference type="InterPro" id="IPR036291">
    <property type="entry name" value="NAD(P)-bd_dom_sf"/>
</dbReference>
<evidence type="ECO:0000313" key="4">
    <source>
        <dbReference type="EMBL" id="NQV66510.1"/>
    </source>
</evidence>
<dbReference type="Gene3D" id="3.90.180.10">
    <property type="entry name" value="Medium-chain alcohol dehydrogenases, catalytic domain"/>
    <property type="match status" value="1"/>
</dbReference>
<keyword evidence="2" id="KW-0560">Oxidoreductase</keyword>
<dbReference type="SUPFAM" id="SSF50129">
    <property type="entry name" value="GroES-like"/>
    <property type="match status" value="1"/>
</dbReference>
<dbReference type="Pfam" id="PF08240">
    <property type="entry name" value="ADH_N"/>
    <property type="match status" value="1"/>
</dbReference>
<feature type="domain" description="Enoyl reductase (ER)" evidence="3">
    <location>
        <begin position="12"/>
        <end position="322"/>
    </location>
</feature>
<evidence type="ECO:0000256" key="1">
    <source>
        <dbReference type="ARBA" id="ARBA00022857"/>
    </source>
</evidence>
<reference evidence="4" key="1">
    <citation type="submission" date="2020-05" db="EMBL/GenBank/DDBJ databases">
        <title>Sulfur intermediates as new biogeochemical hubs in an aquatic model microbial ecosystem.</title>
        <authorList>
            <person name="Vigneron A."/>
        </authorList>
    </citation>
    <scope>NUCLEOTIDE SEQUENCE</scope>
    <source>
        <strain evidence="4">Bin.250</strain>
    </source>
</reference>
<evidence type="ECO:0000256" key="2">
    <source>
        <dbReference type="ARBA" id="ARBA00023002"/>
    </source>
</evidence>
<evidence type="ECO:0000313" key="5">
    <source>
        <dbReference type="Proteomes" id="UP000754644"/>
    </source>
</evidence>
<dbReference type="InterPro" id="IPR020843">
    <property type="entry name" value="ER"/>
</dbReference>
<accession>A0A973A9S6</accession>
<gene>
    <name evidence="4" type="ORF">HQ497_14205</name>
</gene>
<dbReference type="PANTHER" id="PTHR48106:SF18">
    <property type="entry name" value="QUINONE OXIDOREDUCTASE PIG3"/>
    <property type="match status" value="1"/>
</dbReference>
<dbReference type="GO" id="GO:0016651">
    <property type="term" value="F:oxidoreductase activity, acting on NAD(P)H"/>
    <property type="evidence" value="ECO:0007669"/>
    <property type="project" value="TreeGrafter"/>
</dbReference>
<protein>
    <submittedName>
        <fullName evidence="4">Zinc-binding dehydrogenase</fullName>
    </submittedName>
</protein>
<dbReference type="SMART" id="SM00829">
    <property type="entry name" value="PKS_ER"/>
    <property type="match status" value="1"/>
</dbReference>
<dbReference type="GO" id="GO:0070402">
    <property type="term" value="F:NADPH binding"/>
    <property type="evidence" value="ECO:0007669"/>
    <property type="project" value="TreeGrafter"/>
</dbReference>
<dbReference type="EMBL" id="JABMOJ010000530">
    <property type="protein sequence ID" value="NQV66510.1"/>
    <property type="molecule type" value="Genomic_DNA"/>
</dbReference>
<comment type="caution">
    <text evidence="4">The sequence shown here is derived from an EMBL/GenBank/DDBJ whole genome shotgun (WGS) entry which is preliminary data.</text>
</comment>
<dbReference type="AlphaFoldDB" id="A0A973A9S6"/>
<dbReference type="InterPro" id="IPR011032">
    <property type="entry name" value="GroES-like_sf"/>
</dbReference>
<dbReference type="Proteomes" id="UP000754644">
    <property type="component" value="Unassembled WGS sequence"/>
</dbReference>
<dbReference type="Pfam" id="PF00107">
    <property type="entry name" value="ADH_zinc_N"/>
    <property type="match status" value="1"/>
</dbReference>
<dbReference type="SUPFAM" id="SSF51735">
    <property type="entry name" value="NAD(P)-binding Rossmann-fold domains"/>
    <property type="match status" value="1"/>
</dbReference>
<dbReference type="InterPro" id="IPR013149">
    <property type="entry name" value="ADH-like_C"/>
</dbReference>
<dbReference type="InterPro" id="IPR013154">
    <property type="entry name" value="ADH-like_N"/>
</dbReference>
<organism evidence="4 5">
    <name type="scientific">SAR86 cluster bacterium</name>
    <dbReference type="NCBI Taxonomy" id="2030880"/>
    <lineage>
        <taxon>Bacteria</taxon>
        <taxon>Pseudomonadati</taxon>
        <taxon>Pseudomonadota</taxon>
        <taxon>Gammaproteobacteria</taxon>
        <taxon>SAR86 cluster</taxon>
    </lineage>
</organism>
<keyword evidence="1" id="KW-0521">NADP</keyword>
<proteinExistence type="predicted"/>